<evidence type="ECO:0000313" key="3">
    <source>
        <dbReference type="EMBL" id="GAA1109699.1"/>
    </source>
</evidence>
<feature type="compositionally biased region" description="Basic and acidic residues" evidence="1">
    <location>
        <begin position="167"/>
        <end position="177"/>
    </location>
</feature>
<proteinExistence type="predicted"/>
<evidence type="ECO:0000256" key="2">
    <source>
        <dbReference type="SAM" id="SignalP"/>
    </source>
</evidence>
<sequence length="189" mass="19928">MRRAAGLVLATVAMMGVLVACGDDEGDDGGTAAPDAARTLEEQREDVRKVALQVAPALADSVTGSLTFLRGSWAGCTSADQWTYRDFKYRVAGRIDATGLSVDSLTALTTVLTDEGFEVSVADDSDKQGVDGVRDDLATGLNLYPEDGFVLISFAGQCVEVPEDERDAWAQRGEPDKNLVPPAASSPAE</sequence>
<gene>
    <name evidence="3" type="ORF">GCM10009668_32680</name>
</gene>
<dbReference type="RefSeq" id="WP_343995910.1">
    <property type="nucleotide sequence ID" value="NZ_BAAALG010000012.1"/>
</dbReference>
<evidence type="ECO:0000256" key="1">
    <source>
        <dbReference type="SAM" id="MobiDB-lite"/>
    </source>
</evidence>
<evidence type="ECO:0008006" key="5">
    <source>
        <dbReference type="Google" id="ProtNLM"/>
    </source>
</evidence>
<feature type="chain" id="PRO_5047435959" description="Lipoprotein" evidence="2">
    <location>
        <begin position="23"/>
        <end position="189"/>
    </location>
</feature>
<keyword evidence="4" id="KW-1185">Reference proteome</keyword>
<dbReference type="Proteomes" id="UP001501581">
    <property type="component" value="Unassembled WGS sequence"/>
</dbReference>
<organism evidence="3 4">
    <name type="scientific">Nocardioides dubius</name>
    <dbReference type="NCBI Taxonomy" id="317019"/>
    <lineage>
        <taxon>Bacteria</taxon>
        <taxon>Bacillati</taxon>
        <taxon>Actinomycetota</taxon>
        <taxon>Actinomycetes</taxon>
        <taxon>Propionibacteriales</taxon>
        <taxon>Nocardioidaceae</taxon>
        <taxon>Nocardioides</taxon>
    </lineage>
</organism>
<reference evidence="4" key="1">
    <citation type="journal article" date="2019" name="Int. J. Syst. Evol. Microbiol.">
        <title>The Global Catalogue of Microorganisms (GCM) 10K type strain sequencing project: providing services to taxonomists for standard genome sequencing and annotation.</title>
        <authorList>
            <consortium name="The Broad Institute Genomics Platform"/>
            <consortium name="The Broad Institute Genome Sequencing Center for Infectious Disease"/>
            <person name="Wu L."/>
            <person name="Ma J."/>
        </authorList>
    </citation>
    <scope>NUCLEOTIDE SEQUENCE [LARGE SCALE GENOMIC DNA]</scope>
    <source>
        <strain evidence="4">JCM 13008</strain>
    </source>
</reference>
<name>A0ABP4ELD5_9ACTN</name>
<comment type="caution">
    <text evidence="3">The sequence shown here is derived from an EMBL/GenBank/DDBJ whole genome shotgun (WGS) entry which is preliminary data.</text>
</comment>
<evidence type="ECO:0000313" key="4">
    <source>
        <dbReference type="Proteomes" id="UP001501581"/>
    </source>
</evidence>
<feature type="region of interest" description="Disordered" evidence="1">
    <location>
        <begin position="165"/>
        <end position="189"/>
    </location>
</feature>
<accession>A0ABP4ELD5</accession>
<dbReference type="PROSITE" id="PS51257">
    <property type="entry name" value="PROKAR_LIPOPROTEIN"/>
    <property type="match status" value="1"/>
</dbReference>
<protein>
    <recommendedName>
        <fullName evidence="5">Lipoprotein</fullName>
    </recommendedName>
</protein>
<feature type="signal peptide" evidence="2">
    <location>
        <begin position="1"/>
        <end position="22"/>
    </location>
</feature>
<dbReference type="EMBL" id="BAAALG010000012">
    <property type="protein sequence ID" value="GAA1109699.1"/>
    <property type="molecule type" value="Genomic_DNA"/>
</dbReference>
<keyword evidence="2" id="KW-0732">Signal</keyword>